<dbReference type="GO" id="GO:0022857">
    <property type="term" value="F:transmembrane transporter activity"/>
    <property type="evidence" value="ECO:0007669"/>
    <property type="project" value="TreeGrafter"/>
</dbReference>
<evidence type="ECO:0000256" key="1">
    <source>
        <dbReference type="ARBA" id="ARBA00004141"/>
    </source>
</evidence>
<evidence type="ECO:0000256" key="3">
    <source>
        <dbReference type="ARBA" id="ARBA00022692"/>
    </source>
</evidence>
<evidence type="ECO:0000256" key="6">
    <source>
        <dbReference type="SAM" id="MobiDB-lite"/>
    </source>
</evidence>
<dbReference type="SUPFAM" id="SSF103473">
    <property type="entry name" value="MFS general substrate transporter"/>
    <property type="match status" value="1"/>
</dbReference>
<dbReference type="PANTHER" id="PTHR43791">
    <property type="entry name" value="PERMEASE-RELATED"/>
    <property type="match status" value="1"/>
</dbReference>
<gene>
    <name evidence="8" type="ORF">EK21DRAFT_114462</name>
</gene>
<feature type="region of interest" description="Disordered" evidence="6">
    <location>
        <begin position="1"/>
        <end position="30"/>
    </location>
</feature>
<keyword evidence="4 7" id="KW-1133">Transmembrane helix</keyword>
<reference evidence="8" key="1">
    <citation type="journal article" date="2020" name="Stud. Mycol.">
        <title>101 Dothideomycetes genomes: a test case for predicting lifestyles and emergence of pathogens.</title>
        <authorList>
            <person name="Haridas S."/>
            <person name="Albert R."/>
            <person name="Binder M."/>
            <person name="Bloem J."/>
            <person name="Labutti K."/>
            <person name="Salamov A."/>
            <person name="Andreopoulos B."/>
            <person name="Baker S."/>
            <person name="Barry K."/>
            <person name="Bills G."/>
            <person name="Bluhm B."/>
            <person name="Cannon C."/>
            <person name="Castanera R."/>
            <person name="Culley D."/>
            <person name="Daum C."/>
            <person name="Ezra D."/>
            <person name="Gonzalez J."/>
            <person name="Henrissat B."/>
            <person name="Kuo A."/>
            <person name="Liang C."/>
            <person name="Lipzen A."/>
            <person name="Lutzoni F."/>
            <person name="Magnuson J."/>
            <person name="Mondo S."/>
            <person name="Nolan M."/>
            <person name="Ohm R."/>
            <person name="Pangilinan J."/>
            <person name="Park H.-J."/>
            <person name="Ramirez L."/>
            <person name="Alfaro M."/>
            <person name="Sun H."/>
            <person name="Tritt A."/>
            <person name="Yoshinaga Y."/>
            <person name="Zwiers L.-H."/>
            <person name="Turgeon B."/>
            <person name="Goodwin S."/>
            <person name="Spatafora J."/>
            <person name="Crous P."/>
            <person name="Grigoriev I."/>
        </authorList>
    </citation>
    <scope>NUCLEOTIDE SEQUENCE</scope>
    <source>
        <strain evidence="8">CBS 110217</strain>
    </source>
</reference>
<proteinExistence type="predicted"/>
<comment type="caution">
    <text evidence="8">The sequence shown here is derived from an EMBL/GenBank/DDBJ whole genome shotgun (WGS) entry which is preliminary data.</text>
</comment>
<evidence type="ECO:0000313" key="8">
    <source>
        <dbReference type="EMBL" id="KAF2027827.1"/>
    </source>
</evidence>
<dbReference type="Gene3D" id="1.20.1250.20">
    <property type="entry name" value="MFS general substrate transporter like domains"/>
    <property type="match status" value="1"/>
</dbReference>
<feature type="compositionally biased region" description="Basic and acidic residues" evidence="6">
    <location>
        <begin position="1"/>
        <end position="25"/>
    </location>
</feature>
<keyword evidence="5 7" id="KW-0472">Membrane</keyword>
<dbReference type="AlphaFoldDB" id="A0A9P4LKP5"/>
<dbReference type="PANTHER" id="PTHR43791:SF47">
    <property type="entry name" value="MAJOR FACILITATOR SUPERFAMILY (MFS) PROFILE DOMAIN-CONTAINING PROTEIN-RELATED"/>
    <property type="match status" value="1"/>
</dbReference>
<feature type="transmembrane region" description="Helical" evidence="7">
    <location>
        <begin position="61"/>
        <end position="79"/>
    </location>
</feature>
<comment type="subcellular location">
    <subcellularLocation>
        <location evidence="1">Membrane</location>
        <topology evidence="1">Multi-pass membrane protein</topology>
    </subcellularLocation>
</comment>
<evidence type="ECO:0000313" key="9">
    <source>
        <dbReference type="Proteomes" id="UP000799777"/>
    </source>
</evidence>
<organism evidence="8 9">
    <name type="scientific">Setomelanomma holmii</name>
    <dbReference type="NCBI Taxonomy" id="210430"/>
    <lineage>
        <taxon>Eukaryota</taxon>
        <taxon>Fungi</taxon>
        <taxon>Dikarya</taxon>
        <taxon>Ascomycota</taxon>
        <taxon>Pezizomycotina</taxon>
        <taxon>Dothideomycetes</taxon>
        <taxon>Pleosporomycetidae</taxon>
        <taxon>Pleosporales</taxon>
        <taxon>Pleosporineae</taxon>
        <taxon>Phaeosphaeriaceae</taxon>
        <taxon>Setomelanomma</taxon>
    </lineage>
</organism>
<sequence length="197" mass="21847">MSLKEKDLEAVTKERISSSETRKNGGLDVQDVLDHSGPVAGHDEREDKETRRIIRKIDMRLLLTLAVIYAFALIDRVNLPNARIAGMDTDLQLSFPANIIIRKAGPTTLVVCWGAVTIGMGFTSDWTQALECRIILGVLEAGYYPGCVFLLSCWYVRFEVQKRFSGFYLLALPASGFSNTLAWGVSEMKGLSGLNGW</sequence>
<dbReference type="Proteomes" id="UP000799777">
    <property type="component" value="Unassembled WGS sequence"/>
</dbReference>
<dbReference type="EMBL" id="ML978221">
    <property type="protein sequence ID" value="KAF2027827.1"/>
    <property type="molecule type" value="Genomic_DNA"/>
</dbReference>
<accession>A0A9P4LKP5</accession>
<keyword evidence="9" id="KW-1185">Reference proteome</keyword>
<keyword evidence="2" id="KW-0813">Transport</keyword>
<feature type="transmembrane region" description="Helical" evidence="7">
    <location>
        <begin position="134"/>
        <end position="158"/>
    </location>
</feature>
<dbReference type="OrthoDB" id="3639251at2759"/>
<evidence type="ECO:0000256" key="4">
    <source>
        <dbReference type="ARBA" id="ARBA00022989"/>
    </source>
</evidence>
<protein>
    <submittedName>
        <fullName evidence="8">Uncharacterized protein</fullName>
    </submittedName>
</protein>
<feature type="transmembrane region" description="Helical" evidence="7">
    <location>
        <begin position="164"/>
        <end position="185"/>
    </location>
</feature>
<evidence type="ECO:0000256" key="7">
    <source>
        <dbReference type="SAM" id="Phobius"/>
    </source>
</evidence>
<evidence type="ECO:0000256" key="2">
    <source>
        <dbReference type="ARBA" id="ARBA00022448"/>
    </source>
</evidence>
<name>A0A9P4LKP5_9PLEO</name>
<dbReference type="GO" id="GO:0016020">
    <property type="term" value="C:membrane"/>
    <property type="evidence" value="ECO:0007669"/>
    <property type="project" value="UniProtKB-SubCell"/>
</dbReference>
<dbReference type="InterPro" id="IPR036259">
    <property type="entry name" value="MFS_trans_sf"/>
</dbReference>
<evidence type="ECO:0000256" key="5">
    <source>
        <dbReference type="ARBA" id="ARBA00023136"/>
    </source>
</evidence>
<keyword evidence="3 7" id="KW-0812">Transmembrane</keyword>